<dbReference type="Gene3D" id="1.25.40.10">
    <property type="entry name" value="Tetratricopeptide repeat domain"/>
    <property type="match status" value="1"/>
</dbReference>
<evidence type="ECO:0000313" key="4">
    <source>
        <dbReference type="Proteomes" id="UP001231189"/>
    </source>
</evidence>
<sequence>MPPPDGDVSTIPLSALSAHLPSWFLHALAQSGRPHDAVRVFDHMHARRGPLPDAHACTAFGRARMVATSRKVFDDMARAGAP</sequence>
<protein>
    <recommendedName>
        <fullName evidence="5">Pentatricopeptide repeat-containing protein</fullName>
    </recommendedName>
</protein>
<reference evidence="3" key="1">
    <citation type="submission" date="2023-07" db="EMBL/GenBank/DDBJ databases">
        <title>A chromosome-level genome assembly of Lolium multiflorum.</title>
        <authorList>
            <person name="Chen Y."/>
            <person name="Copetti D."/>
            <person name="Kolliker R."/>
            <person name="Studer B."/>
        </authorList>
    </citation>
    <scope>NUCLEOTIDE SEQUENCE</scope>
    <source>
        <strain evidence="3">02402/16</strain>
        <tissue evidence="3">Leaf</tissue>
    </source>
</reference>
<keyword evidence="4" id="KW-1185">Reference proteome</keyword>
<keyword evidence="1" id="KW-0677">Repeat</keyword>
<dbReference type="AlphaFoldDB" id="A0AAD8SPI8"/>
<evidence type="ECO:0008006" key="5">
    <source>
        <dbReference type="Google" id="ProtNLM"/>
    </source>
</evidence>
<dbReference type="NCBIfam" id="TIGR00756">
    <property type="entry name" value="PPR"/>
    <property type="match status" value="1"/>
</dbReference>
<dbReference type="EMBL" id="JAUUTY010000003">
    <property type="protein sequence ID" value="KAK1661610.1"/>
    <property type="molecule type" value="Genomic_DNA"/>
</dbReference>
<evidence type="ECO:0000256" key="2">
    <source>
        <dbReference type="ARBA" id="ARBA00022946"/>
    </source>
</evidence>
<dbReference type="InterPro" id="IPR011990">
    <property type="entry name" value="TPR-like_helical_dom_sf"/>
</dbReference>
<gene>
    <name evidence="3" type="ORF">QYE76_049769</name>
</gene>
<dbReference type="InterPro" id="IPR002885">
    <property type="entry name" value="PPR_rpt"/>
</dbReference>
<comment type="caution">
    <text evidence="3">The sequence shown here is derived from an EMBL/GenBank/DDBJ whole genome shotgun (WGS) entry which is preliminary data.</text>
</comment>
<proteinExistence type="predicted"/>
<evidence type="ECO:0000256" key="1">
    <source>
        <dbReference type="ARBA" id="ARBA00022737"/>
    </source>
</evidence>
<keyword evidence="2" id="KW-0809">Transit peptide</keyword>
<accession>A0AAD8SPI8</accession>
<dbReference type="Proteomes" id="UP001231189">
    <property type="component" value="Unassembled WGS sequence"/>
</dbReference>
<evidence type="ECO:0000313" key="3">
    <source>
        <dbReference type="EMBL" id="KAK1661610.1"/>
    </source>
</evidence>
<name>A0AAD8SPI8_LOLMU</name>
<organism evidence="3 4">
    <name type="scientific">Lolium multiflorum</name>
    <name type="common">Italian ryegrass</name>
    <name type="synonym">Lolium perenne subsp. multiflorum</name>
    <dbReference type="NCBI Taxonomy" id="4521"/>
    <lineage>
        <taxon>Eukaryota</taxon>
        <taxon>Viridiplantae</taxon>
        <taxon>Streptophyta</taxon>
        <taxon>Embryophyta</taxon>
        <taxon>Tracheophyta</taxon>
        <taxon>Spermatophyta</taxon>
        <taxon>Magnoliopsida</taxon>
        <taxon>Liliopsida</taxon>
        <taxon>Poales</taxon>
        <taxon>Poaceae</taxon>
        <taxon>BOP clade</taxon>
        <taxon>Pooideae</taxon>
        <taxon>Poodae</taxon>
        <taxon>Poeae</taxon>
        <taxon>Poeae Chloroplast Group 2 (Poeae type)</taxon>
        <taxon>Loliodinae</taxon>
        <taxon>Loliinae</taxon>
        <taxon>Lolium</taxon>
    </lineage>
</organism>